<feature type="compositionally biased region" description="Polar residues" evidence="1">
    <location>
        <begin position="15"/>
        <end position="24"/>
    </location>
</feature>
<dbReference type="RefSeq" id="XP_003139893.2">
    <property type="nucleotide sequence ID" value="XM_003139845.2"/>
</dbReference>
<protein>
    <submittedName>
        <fullName evidence="2">Uncharacterized protein</fullName>
    </submittedName>
</protein>
<evidence type="ECO:0000313" key="2">
    <source>
        <dbReference type="EMBL" id="EFO24177.2"/>
    </source>
</evidence>
<gene>
    <name evidence="2" type="ORF">LOAG_04308</name>
</gene>
<sequence length="76" mass="8469">MALTSMDETTDFMGQGSQTIDQRNSSSIYVSSTGAKVYVLPVFRQFIWTERKSTPKAKKEKIARVSGILCFATEKA</sequence>
<feature type="region of interest" description="Disordered" evidence="1">
    <location>
        <begin position="1"/>
        <end position="24"/>
    </location>
</feature>
<dbReference type="EMBL" id="JH712077">
    <property type="protein sequence ID" value="EFO24177.2"/>
    <property type="molecule type" value="Genomic_DNA"/>
</dbReference>
<dbReference type="InParanoid" id="A0A1S0U437"/>
<name>A0A1S0U437_LOALO</name>
<organism evidence="2">
    <name type="scientific">Loa loa</name>
    <name type="common">Eye worm</name>
    <name type="synonym">Filaria loa</name>
    <dbReference type="NCBI Taxonomy" id="7209"/>
    <lineage>
        <taxon>Eukaryota</taxon>
        <taxon>Metazoa</taxon>
        <taxon>Ecdysozoa</taxon>
        <taxon>Nematoda</taxon>
        <taxon>Chromadorea</taxon>
        <taxon>Rhabditida</taxon>
        <taxon>Spirurina</taxon>
        <taxon>Spiruromorpha</taxon>
        <taxon>Filarioidea</taxon>
        <taxon>Onchocercidae</taxon>
        <taxon>Loa</taxon>
    </lineage>
</organism>
<accession>A0A1S0U437</accession>
<dbReference type="CTD" id="9941709"/>
<dbReference type="KEGG" id="loa:LOAG_04308"/>
<reference evidence="2" key="1">
    <citation type="submission" date="2012-04" db="EMBL/GenBank/DDBJ databases">
        <title>The Genome Sequence of Loa loa.</title>
        <authorList>
            <consortium name="The Broad Institute Genome Sequencing Platform"/>
            <consortium name="Broad Institute Genome Sequencing Center for Infectious Disease"/>
            <person name="Nutman T.B."/>
            <person name="Fink D.L."/>
            <person name="Russ C."/>
            <person name="Young S."/>
            <person name="Zeng Q."/>
            <person name="Gargeya S."/>
            <person name="Alvarado L."/>
            <person name="Berlin A."/>
            <person name="Chapman S.B."/>
            <person name="Chen Z."/>
            <person name="Freedman E."/>
            <person name="Gellesch M."/>
            <person name="Goldberg J."/>
            <person name="Griggs A."/>
            <person name="Gujja S."/>
            <person name="Heilman E.R."/>
            <person name="Heiman D."/>
            <person name="Howarth C."/>
            <person name="Mehta T."/>
            <person name="Neiman D."/>
            <person name="Pearson M."/>
            <person name="Roberts A."/>
            <person name="Saif S."/>
            <person name="Shea T."/>
            <person name="Shenoy N."/>
            <person name="Sisk P."/>
            <person name="Stolte C."/>
            <person name="Sykes S."/>
            <person name="White J."/>
            <person name="Yandava C."/>
            <person name="Haas B."/>
            <person name="Henn M.R."/>
            <person name="Nusbaum C."/>
            <person name="Birren B."/>
        </authorList>
    </citation>
    <scope>NUCLEOTIDE SEQUENCE [LARGE SCALE GENOMIC DNA]</scope>
</reference>
<proteinExistence type="predicted"/>
<evidence type="ECO:0000256" key="1">
    <source>
        <dbReference type="SAM" id="MobiDB-lite"/>
    </source>
</evidence>
<dbReference type="GeneID" id="9941709"/>
<dbReference type="AlphaFoldDB" id="A0A1S0U437"/>